<name>A0A9N8ZRK6_9GLOM</name>
<accession>A0A9N8ZRK6</accession>
<evidence type="ECO:0000313" key="1">
    <source>
        <dbReference type="EMBL" id="CAG8504759.1"/>
    </source>
</evidence>
<keyword evidence="2" id="KW-1185">Reference proteome</keyword>
<organism evidence="1 2">
    <name type="scientific">Diversispora eburnea</name>
    <dbReference type="NCBI Taxonomy" id="1213867"/>
    <lineage>
        <taxon>Eukaryota</taxon>
        <taxon>Fungi</taxon>
        <taxon>Fungi incertae sedis</taxon>
        <taxon>Mucoromycota</taxon>
        <taxon>Glomeromycotina</taxon>
        <taxon>Glomeromycetes</taxon>
        <taxon>Diversisporales</taxon>
        <taxon>Diversisporaceae</taxon>
        <taxon>Diversispora</taxon>
    </lineage>
</organism>
<gene>
    <name evidence="1" type="ORF">DEBURN_LOCUS4864</name>
</gene>
<evidence type="ECO:0000313" key="2">
    <source>
        <dbReference type="Proteomes" id="UP000789706"/>
    </source>
</evidence>
<reference evidence="1" key="1">
    <citation type="submission" date="2021-06" db="EMBL/GenBank/DDBJ databases">
        <authorList>
            <person name="Kallberg Y."/>
            <person name="Tangrot J."/>
            <person name="Rosling A."/>
        </authorList>
    </citation>
    <scope>NUCLEOTIDE SEQUENCE</scope>
    <source>
        <strain evidence="1">AZ414A</strain>
    </source>
</reference>
<dbReference type="AlphaFoldDB" id="A0A9N8ZRK6"/>
<proteinExistence type="predicted"/>
<comment type="caution">
    <text evidence="1">The sequence shown here is derived from an EMBL/GenBank/DDBJ whole genome shotgun (WGS) entry which is preliminary data.</text>
</comment>
<dbReference type="Proteomes" id="UP000789706">
    <property type="component" value="Unassembled WGS sequence"/>
</dbReference>
<dbReference type="OrthoDB" id="10265785at2759"/>
<dbReference type="EMBL" id="CAJVPK010000398">
    <property type="protein sequence ID" value="CAG8504759.1"/>
    <property type="molecule type" value="Genomic_DNA"/>
</dbReference>
<sequence>MSFDTEHDEVMYRFRKGIAKVSISTNITIIARDIEVMQADHDTYLHHIGRTGQFGIITITTM</sequence>
<protein>
    <submittedName>
        <fullName evidence="1">7984_t:CDS:1</fullName>
    </submittedName>
</protein>